<keyword evidence="1" id="KW-0472">Membrane</keyword>
<dbReference type="Proteomes" id="UP001221558">
    <property type="component" value="Chromosome"/>
</dbReference>
<sequence>MEHKDERLNELMKLAKRDLPFDDFEDRVMANIEKIAEERETLYNYKRYSLLFFILGTLFGLALNYLLAESIEFLQVSEGFRRMLELGTQLVYVLLIVLFSDRLLRLLKSAKKANYTGR</sequence>
<evidence type="ECO:0008006" key="4">
    <source>
        <dbReference type="Google" id="ProtNLM"/>
    </source>
</evidence>
<evidence type="ECO:0000313" key="3">
    <source>
        <dbReference type="Proteomes" id="UP001221558"/>
    </source>
</evidence>
<organism evidence="2 3">
    <name type="scientific">Sphingobacterium oryzagri</name>
    <dbReference type="NCBI Taxonomy" id="3025669"/>
    <lineage>
        <taxon>Bacteria</taxon>
        <taxon>Pseudomonadati</taxon>
        <taxon>Bacteroidota</taxon>
        <taxon>Sphingobacteriia</taxon>
        <taxon>Sphingobacteriales</taxon>
        <taxon>Sphingobacteriaceae</taxon>
        <taxon>Sphingobacterium</taxon>
    </lineage>
</organism>
<feature type="transmembrane region" description="Helical" evidence="1">
    <location>
        <begin position="86"/>
        <end position="104"/>
    </location>
</feature>
<gene>
    <name evidence="2" type="ORF">PQ465_06740</name>
</gene>
<keyword evidence="3" id="KW-1185">Reference proteome</keyword>
<evidence type="ECO:0000313" key="2">
    <source>
        <dbReference type="EMBL" id="WDF70069.1"/>
    </source>
</evidence>
<name>A0ABY7WKG2_9SPHI</name>
<evidence type="ECO:0000256" key="1">
    <source>
        <dbReference type="SAM" id="Phobius"/>
    </source>
</evidence>
<dbReference type="EMBL" id="CP117880">
    <property type="protein sequence ID" value="WDF70069.1"/>
    <property type="molecule type" value="Genomic_DNA"/>
</dbReference>
<dbReference type="RefSeq" id="WP_274268776.1">
    <property type="nucleotide sequence ID" value="NZ_CP117880.1"/>
</dbReference>
<reference evidence="2 3" key="1">
    <citation type="submission" date="2023-02" db="EMBL/GenBank/DDBJ databases">
        <title>Genome sequence of Sphingobacterium sp. KACC 22765.</title>
        <authorList>
            <person name="Kim S."/>
            <person name="Heo J."/>
            <person name="Kwon S.-W."/>
        </authorList>
    </citation>
    <scope>NUCLEOTIDE SEQUENCE [LARGE SCALE GENOMIC DNA]</scope>
    <source>
        <strain evidence="2 3">KACC 22765</strain>
    </source>
</reference>
<proteinExistence type="predicted"/>
<feature type="transmembrane region" description="Helical" evidence="1">
    <location>
        <begin position="48"/>
        <end position="66"/>
    </location>
</feature>
<keyword evidence="1" id="KW-0812">Transmembrane</keyword>
<keyword evidence="1" id="KW-1133">Transmembrane helix</keyword>
<accession>A0ABY7WKG2</accession>
<protein>
    <recommendedName>
        <fullName evidence="4">Holin-X, holin superfamily III</fullName>
    </recommendedName>
</protein>